<dbReference type="Gene3D" id="1.10.150.20">
    <property type="entry name" value="5' to 3' exonuclease, C-terminal subdomain"/>
    <property type="match status" value="1"/>
</dbReference>
<dbReference type="GO" id="GO:0006302">
    <property type="term" value="P:double-strand break repair"/>
    <property type="evidence" value="ECO:0007669"/>
    <property type="project" value="TreeGrafter"/>
</dbReference>
<feature type="domain" description="DNA-directed DNA polymerase family A palm" evidence="5">
    <location>
        <begin position="348"/>
        <end position="567"/>
    </location>
</feature>
<dbReference type="Proteomes" id="UP000594979">
    <property type="component" value="Chromosome"/>
</dbReference>
<organism evidence="6 7">
    <name type="scientific">Brevibacterium casei</name>
    <dbReference type="NCBI Taxonomy" id="33889"/>
    <lineage>
        <taxon>Bacteria</taxon>
        <taxon>Bacillati</taxon>
        <taxon>Actinomycetota</taxon>
        <taxon>Actinomycetes</taxon>
        <taxon>Micrococcales</taxon>
        <taxon>Brevibacteriaceae</taxon>
        <taxon>Brevibacterium</taxon>
    </lineage>
</organism>
<keyword evidence="6" id="KW-0378">Hydrolase</keyword>
<dbReference type="SUPFAM" id="SSF56672">
    <property type="entry name" value="DNA/RNA polymerases"/>
    <property type="match status" value="1"/>
</dbReference>
<keyword evidence="6" id="KW-0269">Exonuclease</keyword>
<dbReference type="GO" id="GO:0003677">
    <property type="term" value="F:DNA binding"/>
    <property type="evidence" value="ECO:0007669"/>
    <property type="project" value="InterPro"/>
</dbReference>
<evidence type="ECO:0000256" key="2">
    <source>
        <dbReference type="ARBA" id="ARBA00022705"/>
    </source>
</evidence>
<dbReference type="CDD" id="cd06444">
    <property type="entry name" value="DNA_pol_A"/>
    <property type="match status" value="1"/>
</dbReference>
<gene>
    <name evidence="6" type="ORF">I6G59_04115</name>
</gene>
<dbReference type="GO" id="GO:0006261">
    <property type="term" value="P:DNA-templated DNA replication"/>
    <property type="evidence" value="ECO:0007669"/>
    <property type="project" value="InterPro"/>
</dbReference>
<evidence type="ECO:0000313" key="6">
    <source>
        <dbReference type="EMBL" id="QPS34522.1"/>
    </source>
</evidence>
<name>A0A7T2TIJ4_9MICO</name>
<dbReference type="PANTHER" id="PTHR10133:SF27">
    <property type="entry name" value="DNA POLYMERASE NU"/>
    <property type="match status" value="1"/>
</dbReference>
<feature type="region of interest" description="Disordered" evidence="4">
    <location>
        <begin position="48"/>
        <end position="87"/>
    </location>
</feature>
<dbReference type="InterPro" id="IPR043502">
    <property type="entry name" value="DNA/RNA_pol_sf"/>
</dbReference>
<dbReference type="RefSeq" id="WP_197932192.1">
    <property type="nucleotide sequence ID" value="NZ_CP065682.1"/>
</dbReference>
<dbReference type="Pfam" id="PF00476">
    <property type="entry name" value="DNA_pol_A"/>
    <property type="match status" value="1"/>
</dbReference>
<dbReference type="InterPro" id="IPR001098">
    <property type="entry name" value="DNA-dir_DNA_pol_A_palm_dom"/>
</dbReference>
<dbReference type="EMBL" id="CP065682">
    <property type="protein sequence ID" value="QPS34522.1"/>
    <property type="molecule type" value="Genomic_DNA"/>
</dbReference>
<dbReference type="AlphaFoldDB" id="A0A7T2TIJ4"/>
<dbReference type="InterPro" id="IPR002298">
    <property type="entry name" value="DNA_polymerase_A"/>
</dbReference>
<protein>
    <recommendedName>
        <fullName evidence="1">DNA-directed DNA polymerase</fullName>
        <ecNumber evidence="1">2.7.7.7</ecNumber>
    </recommendedName>
</protein>
<keyword evidence="6" id="KW-0540">Nuclease</keyword>
<sequence length="607" mass="64240">MPSETAPTPAWMVLGRAESEADAPMMRDHRVTVVDLGPDGEEIGRTTLAEAALPDLVRDREGGAGSGAPEGAASLSDGRSTPPPRWVVSDTPKWYPALLAAGVRIDRAHDLRLAHAILARSSLVTDRSALTAADEWDAGPATAPAVGQAETLFDVAGGRGRPKEVPHGIDAALTEFARQQAALETATDPGRLRLLLAAESAGGLVAAEMHAAGVPWDVTEHERILEDLLGPRPAAGAKPSKMLAAAEEVRTALDDSRVSLDSPTRLLTALRNAGINVSSTAKWELAESDHPAIEPLLRYKRMARLLSANGWHWLAEWVAEGRYRPVYVPGGVVTGRWAASGGGALQIPRQLRPALRADPGWRLISADVAQLEPRALAAMSGDRAMAEAGSGRDLYSGLVDEGIVATRQEAKIAVLGAMYGSTTGEAGRLVPRLRQSFPAAMHLVDSAAEAGRTGGVVTTWLGRTSPEPGEGWRRVQSRADQVDATTADENRARRAAGDQGRFTRNFVVQGTAAEWALAWLADLRQRLAALPEIDDSPATASGPAFSRRAHLVFFLHDEVIVHAPEAHADATADAIREAAASAGRLLFSGAPVDFPLDLTIGERAAAK</sequence>
<dbReference type="GO" id="GO:0004527">
    <property type="term" value="F:exonuclease activity"/>
    <property type="evidence" value="ECO:0007669"/>
    <property type="project" value="UniProtKB-KW"/>
</dbReference>
<evidence type="ECO:0000313" key="7">
    <source>
        <dbReference type="Proteomes" id="UP000594979"/>
    </source>
</evidence>
<keyword evidence="2" id="KW-0235">DNA replication</keyword>
<evidence type="ECO:0000256" key="4">
    <source>
        <dbReference type="SAM" id="MobiDB-lite"/>
    </source>
</evidence>
<dbReference type="SMART" id="SM00482">
    <property type="entry name" value="POLAc"/>
    <property type="match status" value="1"/>
</dbReference>
<dbReference type="EC" id="2.7.7.7" evidence="1"/>
<reference evidence="6 7" key="1">
    <citation type="submission" date="2020-12" db="EMBL/GenBank/DDBJ databases">
        <title>FDA dAtabase for Regulatory Grade micrObial Sequences (FDA-ARGOS): Supporting development and validation of Infectious Disease Dx tests.</title>
        <authorList>
            <person name="Sproer C."/>
            <person name="Gronow S."/>
            <person name="Severitt S."/>
            <person name="Schroder I."/>
            <person name="Tallon L."/>
            <person name="Sadzewicz L."/>
            <person name="Zhao X."/>
            <person name="Boylan J."/>
            <person name="Ott S."/>
            <person name="Bowen H."/>
            <person name="Vavikolanu K."/>
            <person name="Mehta A."/>
            <person name="Aluvathingal J."/>
            <person name="Nadendla S."/>
            <person name="Lowell S."/>
            <person name="Myers T."/>
            <person name="Yan Y."/>
            <person name="Sichtig H."/>
        </authorList>
    </citation>
    <scope>NUCLEOTIDE SEQUENCE [LARGE SCALE GENOMIC DNA]</scope>
    <source>
        <strain evidence="6 7">FDAARGOS_902</strain>
    </source>
</reference>
<comment type="catalytic activity">
    <reaction evidence="3">
        <text>DNA(n) + a 2'-deoxyribonucleoside 5'-triphosphate = DNA(n+1) + diphosphate</text>
        <dbReference type="Rhea" id="RHEA:22508"/>
        <dbReference type="Rhea" id="RHEA-COMP:17339"/>
        <dbReference type="Rhea" id="RHEA-COMP:17340"/>
        <dbReference type="ChEBI" id="CHEBI:33019"/>
        <dbReference type="ChEBI" id="CHEBI:61560"/>
        <dbReference type="ChEBI" id="CHEBI:173112"/>
        <dbReference type="EC" id="2.7.7.7"/>
    </reaction>
</comment>
<evidence type="ECO:0000256" key="1">
    <source>
        <dbReference type="ARBA" id="ARBA00012417"/>
    </source>
</evidence>
<dbReference type="PANTHER" id="PTHR10133">
    <property type="entry name" value="DNA POLYMERASE I"/>
    <property type="match status" value="1"/>
</dbReference>
<evidence type="ECO:0000259" key="5">
    <source>
        <dbReference type="SMART" id="SM00482"/>
    </source>
</evidence>
<dbReference type="GO" id="GO:0003887">
    <property type="term" value="F:DNA-directed DNA polymerase activity"/>
    <property type="evidence" value="ECO:0007669"/>
    <property type="project" value="UniProtKB-EC"/>
</dbReference>
<dbReference type="Gene3D" id="3.30.70.370">
    <property type="match status" value="1"/>
</dbReference>
<accession>A0A7T2TIJ4</accession>
<evidence type="ECO:0000256" key="3">
    <source>
        <dbReference type="ARBA" id="ARBA00049244"/>
    </source>
</evidence>
<dbReference type="NCBIfam" id="NF011538">
    <property type="entry name" value="PRK14975.1-1"/>
    <property type="match status" value="1"/>
</dbReference>
<dbReference type="KEGG" id="bcau:I6G59_04115"/>
<proteinExistence type="predicted"/>